<name>A0ABQ7ECE7_BRACR</name>
<gene>
    <name evidence="2" type="ORF">DY000_02021462</name>
</gene>
<accession>A0ABQ7ECE7</accession>
<organism evidence="2 3">
    <name type="scientific">Brassica cretica</name>
    <name type="common">Mustard</name>
    <dbReference type="NCBI Taxonomy" id="69181"/>
    <lineage>
        <taxon>Eukaryota</taxon>
        <taxon>Viridiplantae</taxon>
        <taxon>Streptophyta</taxon>
        <taxon>Embryophyta</taxon>
        <taxon>Tracheophyta</taxon>
        <taxon>Spermatophyta</taxon>
        <taxon>Magnoliopsida</taxon>
        <taxon>eudicotyledons</taxon>
        <taxon>Gunneridae</taxon>
        <taxon>Pentapetalae</taxon>
        <taxon>rosids</taxon>
        <taxon>malvids</taxon>
        <taxon>Brassicales</taxon>
        <taxon>Brassicaceae</taxon>
        <taxon>Brassiceae</taxon>
        <taxon>Brassica</taxon>
    </lineage>
</organism>
<dbReference type="EMBL" id="QGKV02000299">
    <property type="protein sequence ID" value="KAF3594737.1"/>
    <property type="molecule type" value="Genomic_DNA"/>
</dbReference>
<feature type="compositionally biased region" description="Basic and acidic residues" evidence="1">
    <location>
        <begin position="67"/>
        <end position="95"/>
    </location>
</feature>
<keyword evidence="3" id="KW-1185">Reference proteome</keyword>
<feature type="region of interest" description="Disordered" evidence="1">
    <location>
        <begin position="1"/>
        <end position="95"/>
    </location>
</feature>
<evidence type="ECO:0000256" key="1">
    <source>
        <dbReference type="SAM" id="MobiDB-lite"/>
    </source>
</evidence>
<comment type="caution">
    <text evidence="2">The sequence shown here is derived from an EMBL/GenBank/DDBJ whole genome shotgun (WGS) entry which is preliminary data.</text>
</comment>
<sequence length="95" mass="11211">MHEKKINNLSGGEWKPTTEKPKLKLETINNLTREESIHRENNIQTWSSRYGERESHKRRDQRSKINLTEKEGEEKQEHGGESFPSDGKKHCTPER</sequence>
<protein>
    <submittedName>
        <fullName evidence="2">Uncharacterized protein</fullName>
    </submittedName>
</protein>
<feature type="compositionally biased region" description="Basic and acidic residues" evidence="1">
    <location>
        <begin position="32"/>
        <end position="41"/>
    </location>
</feature>
<evidence type="ECO:0000313" key="2">
    <source>
        <dbReference type="EMBL" id="KAF3594737.1"/>
    </source>
</evidence>
<reference evidence="2 3" key="1">
    <citation type="journal article" date="2020" name="BMC Genomics">
        <title>Intraspecific diversification of the crop wild relative Brassica cretica Lam. using demographic model selection.</title>
        <authorList>
            <person name="Kioukis A."/>
            <person name="Michalopoulou V.A."/>
            <person name="Briers L."/>
            <person name="Pirintsos S."/>
            <person name="Studholme D.J."/>
            <person name="Pavlidis P."/>
            <person name="Sarris P.F."/>
        </authorList>
    </citation>
    <scope>NUCLEOTIDE SEQUENCE [LARGE SCALE GENOMIC DNA]</scope>
    <source>
        <strain evidence="3">cv. PFS-1207/04</strain>
    </source>
</reference>
<evidence type="ECO:0000313" key="3">
    <source>
        <dbReference type="Proteomes" id="UP000266723"/>
    </source>
</evidence>
<proteinExistence type="predicted"/>
<dbReference type="Proteomes" id="UP000266723">
    <property type="component" value="Unassembled WGS sequence"/>
</dbReference>
<feature type="compositionally biased region" description="Basic and acidic residues" evidence="1">
    <location>
        <begin position="16"/>
        <end position="25"/>
    </location>
</feature>